<comment type="caution">
    <text evidence="1">The sequence shown here is derived from an EMBL/GenBank/DDBJ whole genome shotgun (WGS) entry which is preliminary data.</text>
</comment>
<name>A0AB35L4C1_ECTOL</name>
<accession>A0AB35L4C1</accession>
<reference evidence="1" key="1">
    <citation type="submission" date="2022-09" db="EMBL/GenBank/DDBJ databases">
        <title>Intensive care unit water sources are persistently colonized with multi-drug resistant bacteria and are the site of extensive horizontal gene transfer of antibiotic resistance genes.</title>
        <authorList>
            <person name="Diorio-Toth L."/>
        </authorList>
    </citation>
    <scope>NUCLEOTIDE SEQUENCE</scope>
    <source>
        <strain evidence="1">GD04000</strain>
    </source>
</reference>
<dbReference type="RefSeq" id="WP_257598686.1">
    <property type="nucleotide sequence ID" value="NZ_JANKBU010000092.1"/>
</dbReference>
<dbReference type="Proteomes" id="UP001159292">
    <property type="component" value="Unassembled WGS sequence"/>
</dbReference>
<evidence type="ECO:0000313" key="2">
    <source>
        <dbReference type="Proteomes" id="UP001159292"/>
    </source>
</evidence>
<dbReference type="Pfam" id="PF16263">
    <property type="entry name" value="DUF4917"/>
    <property type="match status" value="1"/>
</dbReference>
<proteinExistence type="predicted"/>
<dbReference type="AlphaFoldDB" id="A0AB35L4C1"/>
<dbReference type="InterPro" id="IPR032581">
    <property type="entry name" value="DUF4917"/>
</dbReference>
<protein>
    <submittedName>
        <fullName evidence="1">DUF4917 family protein</fullName>
    </submittedName>
</protein>
<gene>
    <name evidence="1" type="ORF">N7671_20465</name>
</gene>
<dbReference type="EMBL" id="JAOEET010000091">
    <property type="protein sequence ID" value="MDH0569512.1"/>
    <property type="molecule type" value="Genomic_DNA"/>
</dbReference>
<evidence type="ECO:0000313" key="1">
    <source>
        <dbReference type="EMBL" id="MDH0569512.1"/>
    </source>
</evidence>
<sequence>MPYEIRDWEEIAGDFERGTVLVGNGASIAVDRNFGYDALLQEARRRGLLTAQVEDLFRSFDTNDFELALRLVWHATMVNSALQIVCGL</sequence>
<organism evidence="1 2">
    <name type="scientific">Ectopseudomonas oleovorans</name>
    <name type="common">Pseudomonas oleovorans</name>
    <dbReference type="NCBI Taxonomy" id="301"/>
    <lineage>
        <taxon>Bacteria</taxon>
        <taxon>Pseudomonadati</taxon>
        <taxon>Pseudomonadota</taxon>
        <taxon>Gammaproteobacteria</taxon>
        <taxon>Pseudomonadales</taxon>
        <taxon>Pseudomonadaceae</taxon>
        <taxon>Ectopseudomonas</taxon>
    </lineage>
</organism>